<name>A0A0P7HZT2_9RHOB</name>
<proteinExistence type="predicted"/>
<dbReference type="Proteomes" id="UP000050471">
    <property type="component" value="Unassembled WGS sequence"/>
</dbReference>
<dbReference type="STRING" id="154981.AKJ29_07370"/>
<keyword evidence="2" id="KW-1185">Reference proteome</keyword>
<organism evidence="1 2">
    <name type="scientific">Aliiroseovarius crassostreae</name>
    <dbReference type="NCBI Taxonomy" id="154981"/>
    <lineage>
        <taxon>Bacteria</taxon>
        <taxon>Pseudomonadati</taxon>
        <taxon>Pseudomonadota</taxon>
        <taxon>Alphaproteobacteria</taxon>
        <taxon>Rhodobacterales</taxon>
        <taxon>Paracoccaceae</taxon>
        <taxon>Aliiroseovarius</taxon>
    </lineage>
</organism>
<dbReference type="AlphaFoldDB" id="A0A0P7HZT2"/>
<protein>
    <submittedName>
        <fullName evidence="1">Uncharacterized protein</fullName>
    </submittedName>
</protein>
<dbReference type="EMBL" id="LKBA01000019">
    <property type="protein sequence ID" value="KPN62096.1"/>
    <property type="molecule type" value="Genomic_DNA"/>
</dbReference>
<comment type="caution">
    <text evidence="1">The sequence shown here is derived from an EMBL/GenBank/DDBJ whole genome shotgun (WGS) entry which is preliminary data.</text>
</comment>
<reference evidence="1 2" key="1">
    <citation type="submission" date="2015-09" db="EMBL/GenBank/DDBJ databases">
        <title>Draft genome sequence of Aliiroseovarius crassostreae CV919-312TSm, the causative agent of Roseovarius Oyster Disease (formerly Juvenile Oyster Disease).</title>
        <authorList>
            <person name="Kessner L."/>
            <person name="Spinard E."/>
            <person name="Nelson D."/>
        </authorList>
    </citation>
    <scope>NUCLEOTIDE SEQUENCE [LARGE SCALE GENOMIC DNA]</scope>
    <source>
        <strain evidence="1 2">CV919-312</strain>
    </source>
</reference>
<evidence type="ECO:0000313" key="2">
    <source>
        <dbReference type="Proteomes" id="UP000050471"/>
    </source>
</evidence>
<dbReference type="NCBIfam" id="TIGR02215">
    <property type="entry name" value="phage_chp_gp8"/>
    <property type="match status" value="1"/>
</dbReference>
<sequence length="182" mass="19423">MKMLTQRIPSGAALPFDLENLKLHIRAPDDSEDGAITNIGLTAAAELEQFAQIALLTQTIRVTIFDLSNGSGIDLPIGPVADADTPTVTINGSAFTDFDFVGGNRPHIRWQSSYFTLAPSHIVIEYQAGFGAAASDIPADLSQALMDQAALHYDGRSPIDAKSLTTSPHMARVGARYRGVQA</sequence>
<gene>
    <name evidence="1" type="ORF">AKJ29_07370</name>
</gene>
<evidence type="ECO:0000313" key="1">
    <source>
        <dbReference type="EMBL" id="KPN62096.1"/>
    </source>
</evidence>
<accession>A0A0P7HZT2</accession>
<dbReference type="InterPro" id="IPR011738">
    <property type="entry name" value="Phage_CHP"/>
</dbReference>
<dbReference type="RefSeq" id="WP_055191460.1">
    <property type="nucleotide sequence ID" value="NZ_FPBS01000029.1"/>
</dbReference>
<dbReference type="OrthoDB" id="7728228at2"/>